<feature type="chain" id="PRO_5019514553" description="Secreted effector protein" evidence="1">
    <location>
        <begin position="23"/>
        <end position="163"/>
    </location>
</feature>
<keyword evidence="3" id="KW-1185">Reference proteome</keyword>
<dbReference type="AlphaFoldDB" id="A0A420IUY7"/>
<feature type="signal peptide" evidence="1">
    <location>
        <begin position="1"/>
        <end position="22"/>
    </location>
</feature>
<sequence length="163" mass="18613">MRFLSFLIALGLLAFCVSSTRSSEPLGLKVESKEGAVNCGNILYQDVELREEALKACKRLMPGVCVGHSMTKFISKVSKWVCMKPPRYTGDNFPAMGFTPLYRWPLPKRKFLQKVESSVVFSLENNFCRVVGAIVEQRHVPEQNCEWIDRPFYMDLKATEQII</sequence>
<protein>
    <recommendedName>
        <fullName evidence="4">Secreted effector protein</fullName>
    </recommendedName>
</protein>
<accession>A0A420IUY7</accession>
<evidence type="ECO:0000313" key="3">
    <source>
        <dbReference type="Proteomes" id="UP000283383"/>
    </source>
</evidence>
<name>A0A420IUY7_9PEZI</name>
<evidence type="ECO:0000256" key="1">
    <source>
        <dbReference type="SAM" id="SignalP"/>
    </source>
</evidence>
<reference evidence="2 3" key="1">
    <citation type="journal article" date="2018" name="BMC Genomics">
        <title>Comparative genome analyses reveal sequence features reflecting distinct modes of host-adaptation between dicot and monocot powdery mildew.</title>
        <authorList>
            <person name="Wu Y."/>
            <person name="Ma X."/>
            <person name="Pan Z."/>
            <person name="Kale S.D."/>
            <person name="Song Y."/>
            <person name="King H."/>
            <person name="Zhang Q."/>
            <person name="Presley C."/>
            <person name="Deng X."/>
            <person name="Wei C.I."/>
            <person name="Xiao S."/>
        </authorList>
    </citation>
    <scope>NUCLEOTIDE SEQUENCE [LARGE SCALE GENOMIC DNA]</scope>
    <source>
        <strain evidence="2">UMSG3</strain>
    </source>
</reference>
<evidence type="ECO:0000313" key="2">
    <source>
        <dbReference type="EMBL" id="RKF78353.1"/>
    </source>
</evidence>
<dbReference type="Proteomes" id="UP000283383">
    <property type="component" value="Unassembled WGS sequence"/>
</dbReference>
<gene>
    <name evidence="2" type="ORF">GcM3_065026</name>
</gene>
<proteinExistence type="predicted"/>
<keyword evidence="1" id="KW-0732">Signal</keyword>
<organism evidence="2 3">
    <name type="scientific">Golovinomyces cichoracearum</name>
    <dbReference type="NCBI Taxonomy" id="62708"/>
    <lineage>
        <taxon>Eukaryota</taxon>
        <taxon>Fungi</taxon>
        <taxon>Dikarya</taxon>
        <taxon>Ascomycota</taxon>
        <taxon>Pezizomycotina</taxon>
        <taxon>Leotiomycetes</taxon>
        <taxon>Erysiphales</taxon>
        <taxon>Erysiphaceae</taxon>
        <taxon>Golovinomyces</taxon>
    </lineage>
</organism>
<comment type="caution">
    <text evidence="2">The sequence shown here is derived from an EMBL/GenBank/DDBJ whole genome shotgun (WGS) entry which is preliminary data.</text>
</comment>
<evidence type="ECO:0008006" key="4">
    <source>
        <dbReference type="Google" id="ProtNLM"/>
    </source>
</evidence>
<dbReference type="EMBL" id="MCBQ01006503">
    <property type="protein sequence ID" value="RKF78353.1"/>
    <property type="molecule type" value="Genomic_DNA"/>
</dbReference>